<dbReference type="RefSeq" id="WP_157526482.1">
    <property type="nucleotide sequence ID" value="NZ_CP066775.1"/>
</dbReference>
<protein>
    <recommendedName>
        <fullName evidence="3">HEPN AbiU2-like domain-containing protein</fullName>
    </recommendedName>
</protein>
<dbReference type="EMBL" id="CP066775">
    <property type="protein sequence ID" value="QQL50597.1"/>
    <property type="molecule type" value="Genomic_DNA"/>
</dbReference>
<dbReference type="KEGG" id="mgik:GO620_003835"/>
<evidence type="ECO:0008006" key="3">
    <source>
        <dbReference type="Google" id="ProtNLM"/>
    </source>
</evidence>
<name>A0A6I4I466_9SPHI</name>
<evidence type="ECO:0000313" key="1">
    <source>
        <dbReference type="EMBL" id="QQL50597.1"/>
    </source>
</evidence>
<gene>
    <name evidence="1" type="ORF">GO620_003835</name>
</gene>
<organism evidence="1 2">
    <name type="scientific">Mucilaginibacter ginkgonis</name>
    <dbReference type="NCBI Taxonomy" id="2682091"/>
    <lineage>
        <taxon>Bacteria</taxon>
        <taxon>Pseudomonadati</taxon>
        <taxon>Bacteroidota</taxon>
        <taxon>Sphingobacteriia</taxon>
        <taxon>Sphingobacteriales</taxon>
        <taxon>Sphingobacteriaceae</taxon>
        <taxon>Mucilaginibacter</taxon>
    </lineage>
</organism>
<evidence type="ECO:0000313" key="2">
    <source>
        <dbReference type="Proteomes" id="UP000429232"/>
    </source>
</evidence>
<accession>A0A6I4I466</accession>
<dbReference type="Proteomes" id="UP000429232">
    <property type="component" value="Chromosome"/>
</dbReference>
<reference evidence="1 2" key="1">
    <citation type="submission" date="2020-12" db="EMBL/GenBank/DDBJ databases">
        <title>HMF7856_wgs.fasta genome submission.</title>
        <authorList>
            <person name="Kang H."/>
            <person name="Kim H."/>
            <person name="Joh K."/>
        </authorList>
    </citation>
    <scope>NUCLEOTIDE SEQUENCE [LARGE SCALE GENOMIC DNA]</scope>
    <source>
        <strain evidence="1 2">HMF7856</strain>
    </source>
</reference>
<dbReference type="AlphaFoldDB" id="A0A6I4I466"/>
<sequence length="212" mass="24922">MSQYEGVSDEELPDNFGYTHRSLFFLSVALGEILIISKPHRKKEELDFLNNFIFKKYNVSLLYTFTMEYCKLLESNKGNSNYAGLHKLNRKVAYLKGKSYQKDFESNGERIDKLINSDFYKHLRMLRDKTFAHTDKSKTGNNFNIHAFTDEQLITAKSHFNEMNSIHSVCAKYFKVEFIISLDDDSSDLFVARQGKYLKHYKENTKDDWDVD</sequence>
<keyword evidence="2" id="KW-1185">Reference proteome</keyword>
<proteinExistence type="predicted"/>